<evidence type="ECO:0000256" key="1">
    <source>
        <dbReference type="SAM" id="SignalP"/>
    </source>
</evidence>
<dbReference type="AlphaFoldDB" id="A0A0M4NL69"/>
<keyword evidence="1" id="KW-0732">Signal</keyword>
<evidence type="ECO:0000313" key="3">
    <source>
        <dbReference type="EMBL" id="ALE40122.1"/>
    </source>
</evidence>
<organism evidence="3">
    <name type="scientific">Leptospira interrogans serovar Hardjo str. Norma</name>
    <dbReference type="NCBI Taxonomy" id="1279460"/>
    <lineage>
        <taxon>Bacteria</taxon>
        <taxon>Pseudomonadati</taxon>
        <taxon>Spirochaetota</taxon>
        <taxon>Spirochaetia</taxon>
        <taxon>Leptospirales</taxon>
        <taxon>Leptospiraceae</taxon>
        <taxon>Leptospira</taxon>
    </lineage>
</organism>
<dbReference type="PATRIC" id="fig|1279460.3.peg.2989"/>
<evidence type="ECO:0000259" key="2">
    <source>
        <dbReference type="PROSITE" id="PS50206"/>
    </source>
</evidence>
<reference evidence="3 4" key="1">
    <citation type="journal article" date="2015" name="Genome Announc.">
        <title>Whole-Genome Sequence of Leptospira interrogans Serovar Hardjo Subtype Hardjoprajitno Strain Norma, Isolated from Cattle in a Leptospirosis Outbreak in Brazil.</title>
        <authorList>
            <person name="Cosate M.R."/>
            <person name="Soares S.C."/>
            <person name="Mendes T.A."/>
            <person name="Raittz R.T."/>
            <person name="Moreira E.C."/>
            <person name="Leite R."/>
            <person name="Fernandes G.R."/>
            <person name="Haddad J.P."/>
            <person name="Ortega J.M."/>
        </authorList>
    </citation>
    <scope>NUCLEOTIDE SEQUENCE [LARGE SCALE GENOMIC DNA]</scope>
    <source>
        <strain evidence="3 4">Norma</strain>
    </source>
</reference>
<name>A0A0M4NL69_LEPIR</name>
<accession>A0A0M4NL69</accession>
<dbReference type="PROSITE" id="PS50206">
    <property type="entry name" value="RHODANESE_3"/>
    <property type="match status" value="1"/>
</dbReference>
<dbReference type="EMBL" id="CP012603">
    <property type="protein sequence ID" value="ALE40122.1"/>
    <property type="molecule type" value="Genomic_DNA"/>
</dbReference>
<dbReference type="Proteomes" id="UP000056502">
    <property type="component" value="Chromosome I"/>
</dbReference>
<dbReference type="SUPFAM" id="SSF52821">
    <property type="entry name" value="Rhodanese/Cell cycle control phosphatase"/>
    <property type="match status" value="1"/>
</dbReference>
<feature type="signal peptide" evidence="1">
    <location>
        <begin position="1"/>
        <end position="19"/>
    </location>
</feature>
<proteinExistence type="predicted"/>
<dbReference type="InterPro" id="IPR036873">
    <property type="entry name" value="Rhodanese-like_dom_sf"/>
</dbReference>
<protein>
    <submittedName>
        <fullName evidence="3">Rhodanese-related thiosulfate sulfurtransferase</fullName>
    </submittedName>
</protein>
<dbReference type="Pfam" id="PF00581">
    <property type="entry name" value="Rhodanese"/>
    <property type="match status" value="1"/>
</dbReference>
<gene>
    <name evidence="3" type="ORF">G436_2957</name>
</gene>
<keyword evidence="3" id="KW-0808">Transferase</keyword>
<sequence length="177" mass="20146">MKIFCLLLLNFCFCVTIMAKESDFVKTKRNPIPNRLIDYKKFQNIVNSSAEEREAKRLTEEEFLNMIQDKEVVLLDARSESRYKLRHIKGAVSLPFTEFTKESLAKVIPKINSKILIYCNNNFTGSPEAFASKAPAASLNLSTFISLKAYGYKNIYELGPLLSVDSTKLIFEGTEVQ</sequence>
<dbReference type="Gene3D" id="3.40.250.10">
    <property type="entry name" value="Rhodanese-like domain"/>
    <property type="match status" value="1"/>
</dbReference>
<feature type="chain" id="PRO_5005798998" evidence="1">
    <location>
        <begin position="20"/>
        <end position="177"/>
    </location>
</feature>
<dbReference type="CDD" id="cd00158">
    <property type="entry name" value="RHOD"/>
    <property type="match status" value="1"/>
</dbReference>
<feature type="domain" description="Rhodanese" evidence="2">
    <location>
        <begin position="68"/>
        <end position="131"/>
    </location>
</feature>
<evidence type="ECO:0000313" key="4">
    <source>
        <dbReference type="Proteomes" id="UP000056502"/>
    </source>
</evidence>
<dbReference type="InterPro" id="IPR001763">
    <property type="entry name" value="Rhodanese-like_dom"/>
</dbReference>
<dbReference type="GO" id="GO:0016740">
    <property type="term" value="F:transferase activity"/>
    <property type="evidence" value="ECO:0007669"/>
    <property type="project" value="UniProtKB-KW"/>
</dbReference>